<dbReference type="PANTHER" id="PTHR35603">
    <property type="match status" value="1"/>
</dbReference>
<keyword evidence="4" id="KW-1133">Transmembrane helix</keyword>
<protein>
    <submittedName>
        <fullName evidence="6">17 kDa surface antigen</fullName>
    </submittedName>
</protein>
<dbReference type="GO" id="GO:0019867">
    <property type="term" value="C:outer membrane"/>
    <property type="evidence" value="ECO:0007669"/>
    <property type="project" value="InterPro"/>
</dbReference>
<feature type="region of interest" description="Disordered" evidence="3">
    <location>
        <begin position="38"/>
        <end position="135"/>
    </location>
</feature>
<dbReference type="RefSeq" id="WP_150619470.1">
    <property type="nucleotide sequence ID" value="NZ_CABPSM010000002.1"/>
</dbReference>
<dbReference type="AlphaFoldDB" id="A0A5E4SSD0"/>
<evidence type="ECO:0000259" key="5">
    <source>
        <dbReference type="Pfam" id="PF05433"/>
    </source>
</evidence>
<evidence type="ECO:0000256" key="4">
    <source>
        <dbReference type="SAM" id="Phobius"/>
    </source>
</evidence>
<evidence type="ECO:0000256" key="3">
    <source>
        <dbReference type="SAM" id="MobiDB-lite"/>
    </source>
</evidence>
<reference evidence="6 7" key="1">
    <citation type="submission" date="2019-08" db="EMBL/GenBank/DDBJ databases">
        <authorList>
            <person name="Peeters C."/>
        </authorList>
    </citation>
    <scope>NUCLEOTIDE SEQUENCE [LARGE SCALE GENOMIC DNA]</scope>
    <source>
        <strain evidence="6 7">LMG 31112</strain>
    </source>
</reference>
<organism evidence="6 7">
    <name type="scientific">Pandoraea horticolens</name>
    <dbReference type="NCBI Taxonomy" id="2508298"/>
    <lineage>
        <taxon>Bacteria</taxon>
        <taxon>Pseudomonadati</taxon>
        <taxon>Pseudomonadota</taxon>
        <taxon>Betaproteobacteria</taxon>
        <taxon>Burkholderiales</taxon>
        <taxon>Burkholderiaceae</taxon>
        <taxon>Pandoraea</taxon>
    </lineage>
</organism>
<feature type="domain" description="Glycine zipper 2TM" evidence="5">
    <location>
        <begin position="159"/>
        <end position="200"/>
    </location>
</feature>
<accession>A0A5E4SSD0</accession>
<keyword evidence="4" id="KW-0812">Transmembrane</keyword>
<proteinExistence type="predicted"/>
<keyword evidence="2 4" id="KW-0472">Membrane</keyword>
<evidence type="ECO:0000313" key="7">
    <source>
        <dbReference type="Proteomes" id="UP000343317"/>
    </source>
</evidence>
<feature type="compositionally biased region" description="Polar residues" evidence="3">
    <location>
        <begin position="43"/>
        <end position="53"/>
    </location>
</feature>
<dbReference type="InterPro" id="IPR051407">
    <property type="entry name" value="Bact_OM_lipoprot/Surf_antigen"/>
</dbReference>
<sequence length="248" mass="25502">MDNDLQPRRMHPLVAAAAGSIVVVSLLGVAAITGVLPVAKSTDGPTPTSNNSQYALTSSTQPSSSSLQSPQAQPQASQVAPQQAPQQASQQTPQQAPQQPSQQAQYAPPQAPAQRVPAPQRSYAQTSEAPAKQRAATCSTCGTVQSIEPIRTQGSASGLGAVGGAVAGGLLGNQFGAGNGRTAMTVVGALGGGLAGNEVEKRVRSETVYRVYVRMDTGTTRYWTYQSAPGVQPGDRVRLENNGLVRAG</sequence>
<dbReference type="Proteomes" id="UP000343317">
    <property type="component" value="Unassembled WGS sequence"/>
</dbReference>
<dbReference type="Pfam" id="PF05433">
    <property type="entry name" value="Rick_17kDa_Anti"/>
    <property type="match status" value="1"/>
</dbReference>
<evidence type="ECO:0000256" key="1">
    <source>
        <dbReference type="ARBA" id="ARBA00004370"/>
    </source>
</evidence>
<gene>
    <name evidence="6" type="ORF">PHO31112_00978</name>
</gene>
<dbReference type="InterPro" id="IPR008816">
    <property type="entry name" value="Gly_zipper_2TM_dom"/>
</dbReference>
<dbReference type="PANTHER" id="PTHR35603:SF2">
    <property type="entry name" value="OUTER MEMBRANE LIPOPROTEIN"/>
    <property type="match status" value="1"/>
</dbReference>
<comment type="subcellular location">
    <subcellularLocation>
        <location evidence="1">Membrane</location>
    </subcellularLocation>
</comment>
<keyword evidence="7" id="KW-1185">Reference proteome</keyword>
<feature type="transmembrane region" description="Helical" evidence="4">
    <location>
        <begin position="12"/>
        <end position="39"/>
    </location>
</feature>
<name>A0A5E4SSD0_9BURK</name>
<evidence type="ECO:0000256" key="2">
    <source>
        <dbReference type="ARBA" id="ARBA00023136"/>
    </source>
</evidence>
<evidence type="ECO:0000313" key="6">
    <source>
        <dbReference type="EMBL" id="VVD78597.1"/>
    </source>
</evidence>
<dbReference type="EMBL" id="CABPSM010000002">
    <property type="protein sequence ID" value="VVD78597.1"/>
    <property type="molecule type" value="Genomic_DNA"/>
</dbReference>
<feature type="compositionally biased region" description="Low complexity" evidence="3">
    <location>
        <begin position="54"/>
        <end position="122"/>
    </location>
</feature>